<protein>
    <recommendedName>
        <fullName evidence="3">DUF3244 domain-containing protein</fullName>
    </recommendedName>
</protein>
<proteinExistence type="predicted"/>
<organism evidence="1 2">
    <name type="scientific">Phocaeicola coprocola CAG:162</name>
    <dbReference type="NCBI Taxonomy" id="1263040"/>
    <lineage>
        <taxon>Bacteria</taxon>
        <taxon>Pseudomonadati</taxon>
        <taxon>Bacteroidota</taxon>
        <taxon>Bacteroidia</taxon>
        <taxon>Bacteroidales</taxon>
        <taxon>Bacteroidaceae</taxon>
        <taxon>Phocaeicola</taxon>
    </lineage>
</organism>
<evidence type="ECO:0000313" key="1">
    <source>
        <dbReference type="EMBL" id="CDA70056.1"/>
    </source>
</evidence>
<gene>
    <name evidence="1" type="ORF">BN509_01238</name>
</gene>
<name>R6CF20_9BACT</name>
<dbReference type="Proteomes" id="UP000018362">
    <property type="component" value="Unassembled WGS sequence"/>
</dbReference>
<dbReference type="RefSeq" id="WP_022125614.1">
    <property type="nucleotide sequence ID" value="NZ_FR880945.1"/>
</dbReference>
<dbReference type="AlphaFoldDB" id="R6CF20"/>
<dbReference type="Pfam" id="PF11589">
    <property type="entry name" value="DUF3244"/>
    <property type="match status" value="1"/>
</dbReference>
<evidence type="ECO:0000313" key="2">
    <source>
        <dbReference type="Proteomes" id="UP000018362"/>
    </source>
</evidence>
<dbReference type="InterPro" id="IPR021638">
    <property type="entry name" value="DUF3244"/>
</dbReference>
<comment type="caution">
    <text evidence="1">The sequence shown here is derived from an EMBL/GenBank/DDBJ whole genome shotgun (WGS) entry which is preliminary data.</text>
</comment>
<accession>R6CF20</accession>
<dbReference type="EMBL" id="CBCJ010000015">
    <property type="protein sequence ID" value="CDA70056.1"/>
    <property type="molecule type" value="Genomic_DNA"/>
</dbReference>
<reference evidence="1" key="1">
    <citation type="submission" date="2012-11" db="EMBL/GenBank/DDBJ databases">
        <title>Dependencies among metagenomic species, viruses, plasmids and units of genetic variation.</title>
        <authorList>
            <person name="Nielsen H.B."/>
            <person name="Almeida M."/>
            <person name="Juncker A.S."/>
            <person name="Rasmussen S."/>
            <person name="Li J."/>
            <person name="Sunagawa S."/>
            <person name="Plichta D."/>
            <person name="Gautier L."/>
            <person name="Le Chatelier E."/>
            <person name="Peletier E."/>
            <person name="Bonde I."/>
            <person name="Nielsen T."/>
            <person name="Manichanh C."/>
            <person name="Arumugam M."/>
            <person name="Batto J."/>
            <person name="Santos M.B.Q.D."/>
            <person name="Blom N."/>
            <person name="Borruel N."/>
            <person name="Burgdorf K.S."/>
            <person name="Boumezbeur F."/>
            <person name="Casellas F."/>
            <person name="Dore J."/>
            <person name="Guarner F."/>
            <person name="Hansen T."/>
            <person name="Hildebrand F."/>
            <person name="Kaas R.S."/>
            <person name="Kennedy S."/>
            <person name="Kristiansen K."/>
            <person name="Kultima J.R."/>
            <person name="Leonard P."/>
            <person name="Levenez F."/>
            <person name="Lund O."/>
            <person name="Moumen B."/>
            <person name="Le Paslier D."/>
            <person name="Pons N."/>
            <person name="Pedersen O."/>
            <person name="Prifti E."/>
            <person name="Qin J."/>
            <person name="Raes J."/>
            <person name="Tap J."/>
            <person name="Tims S."/>
            <person name="Ussery D.W."/>
            <person name="Yamada T."/>
            <person name="MetaHit consortium"/>
            <person name="Renault P."/>
            <person name="Sicheritz-Ponten T."/>
            <person name="Bork P."/>
            <person name="Wang J."/>
            <person name="Brunak S."/>
            <person name="Ehrlich S.D."/>
        </authorList>
    </citation>
    <scope>NUCLEOTIDE SEQUENCE [LARGE SCALE GENOMIC DNA]</scope>
</reference>
<evidence type="ECO:0008006" key="3">
    <source>
        <dbReference type="Google" id="ProtNLM"/>
    </source>
</evidence>
<dbReference type="Gene3D" id="2.60.40.3080">
    <property type="match status" value="1"/>
</dbReference>
<sequence length="90" mass="10069">MIGKMEAIAHCRNTSSFRTEGNLLLLSTDKQIDDFSIQIKDAQGHIVYTEAHLSLPAKGVYPILIGDWTNGLYTVTLCQDGKYAVYQFTK</sequence>